<protein>
    <recommendedName>
        <fullName evidence="5">DUF4245 domain-containing protein</fullName>
    </recommendedName>
</protein>
<gene>
    <name evidence="3" type="ORF">SAMN05421870_109207</name>
</gene>
<dbReference type="STRING" id="943816.AN217_25055"/>
<evidence type="ECO:0000256" key="1">
    <source>
        <dbReference type="SAM" id="MobiDB-lite"/>
    </source>
</evidence>
<keyword evidence="2" id="KW-0472">Membrane</keyword>
<reference evidence="4" key="1">
    <citation type="submission" date="2016-10" db="EMBL/GenBank/DDBJ databases">
        <authorList>
            <person name="Varghese N."/>
            <person name="Submissions S."/>
        </authorList>
    </citation>
    <scope>NUCLEOTIDE SEQUENCE [LARGE SCALE GENOMIC DNA]</scope>
    <source>
        <strain evidence="4">CGMCC 4.6825</strain>
    </source>
</reference>
<proteinExistence type="predicted"/>
<dbReference type="AlphaFoldDB" id="A0A1H9UVM3"/>
<feature type="region of interest" description="Disordered" evidence="1">
    <location>
        <begin position="203"/>
        <end position="224"/>
    </location>
</feature>
<dbReference type="Proteomes" id="UP000182841">
    <property type="component" value="Unassembled WGS sequence"/>
</dbReference>
<feature type="region of interest" description="Disordered" evidence="1">
    <location>
        <begin position="1"/>
        <end position="29"/>
    </location>
</feature>
<organism evidence="3 4">
    <name type="scientific">Streptomyces qinglanensis</name>
    <dbReference type="NCBI Taxonomy" id="943816"/>
    <lineage>
        <taxon>Bacteria</taxon>
        <taxon>Bacillati</taxon>
        <taxon>Actinomycetota</taxon>
        <taxon>Actinomycetes</taxon>
        <taxon>Kitasatosporales</taxon>
        <taxon>Streptomycetaceae</taxon>
        <taxon>Streptomyces</taxon>
    </lineage>
</organism>
<accession>A0A1H9UVM3</accession>
<name>A0A1H9UVM3_9ACTN</name>
<keyword evidence="2" id="KW-0812">Transmembrane</keyword>
<dbReference type="InterPro" id="IPR025339">
    <property type="entry name" value="DUF4245"/>
</dbReference>
<sequence>MLAATGRALRPLRAPSRGAPTGIRDDGGVAADKKRGAQAVRDMVISLVVIILAAGVVYLFVPHDDKKDPVKAVGYRVELASARRAAPYPVAAPQGLSDQWRATSVRYKADSPLGSAWHLGFMTPDNEYAAVEQSDEERPARFVEDVTQGAEKTAKKQRVAGAEWTRYRGPKYDALVRTAEDGKSVTVVTGTASFQQLGELAGALRAESHKPADSPSASPAEQAG</sequence>
<dbReference type="Pfam" id="PF14030">
    <property type="entry name" value="DUF4245"/>
    <property type="match status" value="1"/>
</dbReference>
<feature type="compositionally biased region" description="Polar residues" evidence="1">
    <location>
        <begin position="215"/>
        <end position="224"/>
    </location>
</feature>
<feature type="transmembrane region" description="Helical" evidence="2">
    <location>
        <begin position="43"/>
        <end position="61"/>
    </location>
</feature>
<dbReference type="EMBL" id="FOGO01000009">
    <property type="protein sequence ID" value="SES13580.1"/>
    <property type="molecule type" value="Genomic_DNA"/>
</dbReference>
<evidence type="ECO:0000256" key="2">
    <source>
        <dbReference type="SAM" id="Phobius"/>
    </source>
</evidence>
<evidence type="ECO:0008006" key="5">
    <source>
        <dbReference type="Google" id="ProtNLM"/>
    </source>
</evidence>
<evidence type="ECO:0000313" key="4">
    <source>
        <dbReference type="Proteomes" id="UP000182841"/>
    </source>
</evidence>
<keyword evidence="2" id="KW-1133">Transmembrane helix</keyword>
<keyword evidence="4" id="KW-1185">Reference proteome</keyword>
<evidence type="ECO:0000313" key="3">
    <source>
        <dbReference type="EMBL" id="SES13580.1"/>
    </source>
</evidence>